<dbReference type="InterPro" id="IPR029069">
    <property type="entry name" value="HotDog_dom_sf"/>
</dbReference>
<gene>
    <name evidence="2" type="ORF">GII31_19210</name>
</gene>
<proteinExistence type="predicted"/>
<evidence type="ECO:0000313" key="3">
    <source>
        <dbReference type="Proteomes" id="UP001059836"/>
    </source>
</evidence>
<feature type="domain" description="Acyl-CoA thioesterase-like N-terminal HotDog" evidence="1">
    <location>
        <begin position="177"/>
        <end position="255"/>
    </location>
</feature>
<reference evidence="2" key="1">
    <citation type="journal article" date="2021" name="Nat. Microbiol.">
        <title>Cocultivation of an ultrasmall environmental parasitic bacterium with lytic ability against bacteria associated with wastewater foams.</title>
        <authorList>
            <person name="Batinovic S."/>
            <person name="Rose J.J.A."/>
            <person name="Ratcliffe J."/>
            <person name="Seviour R.J."/>
            <person name="Petrovski S."/>
        </authorList>
    </citation>
    <scope>NUCLEOTIDE SEQUENCE</scope>
    <source>
        <strain evidence="2">CON9</strain>
    </source>
</reference>
<dbReference type="Proteomes" id="UP001059836">
    <property type="component" value="Chromosome"/>
</dbReference>
<protein>
    <submittedName>
        <fullName evidence="2">PaaI family thioesterase</fullName>
    </submittedName>
</protein>
<dbReference type="RefSeq" id="WP_213244981.1">
    <property type="nucleotide sequence ID" value="NZ_CP045806.1"/>
</dbReference>
<dbReference type="CDD" id="cd03443">
    <property type="entry name" value="PaaI_thioesterase"/>
    <property type="match status" value="2"/>
</dbReference>
<dbReference type="EMBL" id="CP045809">
    <property type="protein sequence ID" value="QHN36713.1"/>
    <property type="molecule type" value="Genomic_DNA"/>
</dbReference>
<dbReference type="Pfam" id="PF13622">
    <property type="entry name" value="4HBT_3"/>
    <property type="match status" value="1"/>
</dbReference>
<organism evidence="2 3">
    <name type="scientific">Gordonia pseudamarae</name>
    <dbReference type="NCBI Taxonomy" id="2831662"/>
    <lineage>
        <taxon>Bacteria</taxon>
        <taxon>Bacillati</taxon>
        <taxon>Actinomycetota</taxon>
        <taxon>Actinomycetes</taxon>
        <taxon>Mycobacteriales</taxon>
        <taxon>Gordoniaceae</taxon>
        <taxon>Gordonia</taxon>
    </lineage>
</organism>
<dbReference type="Gene3D" id="3.10.129.10">
    <property type="entry name" value="Hotdog Thioesterase"/>
    <property type="match status" value="2"/>
</dbReference>
<sequence>MPVTELLICGAEALVRVRTRAFAAGVCEFTVRPGPWLHDPVAGCSRGSLGVVLDDVTGYLAAARAAPGRWPVSLGIRVDFLADPPLAGEPMVAVGELVSADVSGATTRGTLTDADGTVVALVTQRSHFIDAQAPASPALAFSAPEPSATVREVLGISEPSPGTVELPSTPYAANGRGHVHGGILICGAEFAAMSAIGADGRFRTLSVDINYVRPGDALAPTVFRAELCHRGRSLCVVRVVAEGPAGKPYAFATVTISRRQ</sequence>
<accession>A0ABX6ILC0</accession>
<evidence type="ECO:0000259" key="1">
    <source>
        <dbReference type="Pfam" id="PF13622"/>
    </source>
</evidence>
<evidence type="ECO:0000313" key="2">
    <source>
        <dbReference type="EMBL" id="QHN36713.1"/>
    </source>
</evidence>
<dbReference type="InterPro" id="IPR049449">
    <property type="entry name" value="TesB_ACOT8-like_N"/>
</dbReference>
<dbReference type="SUPFAM" id="SSF54637">
    <property type="entry name" value="Thioesterase/thiol ester dehydrase-isomerase"/>
    <property type="match status" value="2"/>
</dbReference>
<keyword evidence="3" id="KW-1185">Reference proteome</keyword>
<name>A0ABX6ILC0_9ACTN</name>